<protein>
    <submittedName>
        <fullName evidence="2">Uncharacterized protein</fullName>
    </submittedName>
</protein>
<comment type="caution">
    <text evidence="2">The sequence shown here is derived from an EMBL/GenBank/DDBJ whole genome shotgun (WGS) entry which is preliminary data.</text>
</comment>
<evidence type="ECO:0000256" key="1">
    <source>
        <dbReference type="SAM" id="MobiDB-lite"/>
    </source>
</evidence>
<reference evidence="2 3" key="1">
    <citation type="submission" date="2019-02" db="EMBL/GenBank/DDBJ databases">
        <title>Sequencing the genomes of 1000 actinobacteria strains.</title>
        <authorList>
            <person name="Klenk H.-P."/>
        </authorList>
    </citation>
    <scope>NUCLEOTIDE SEQUENCE [LARGE SCALE GENOMIC DNA]</scope>
    <source>
        <strain evidence="2 3">DSM 17364</strain>
    </source>
</reference>
<dbReference type="RefSeq" id="WP_130450885.1">
    <property type="nucleotide sequence ID" value="NZ_SHLA01000001.1"/>
</dbReference>
<dbReference type="AlphaFoldDB" id="A0A4Q8AEM6"/>
<feature type="region of interest" description="Disordered" evidence="1">
    <location>
        <begin position="1"/>
        <end position="25"/>
    </location>
</feature>
<dbReference type="EMBL" id="SHLA01000001">
    <property type="protein sequence ID" value="RZU62271.1"/>
    <property type="molecule type" value="Genomic_DNA"/>
</dbReference>
<evidence type="ECO:0000313" key="3">
    <source>
        <dbReference type="Proteomes" id="UP000292685"/>
    </source>
</evidence>
<gene>
    <name evidence="2" type="ORF">EV380_1864</name>
</gene>
<name>A0A4Q8AEM6_9MICC</name>
<accession>A0A4Q8AEM6</accession>
<sequence>MSVRSAQPGIPPWLEAAPPRRAQPRAESWQRFISTGDRALLRHDEPLWEVLQWAAERGGFLLHGTQRGGLDELQPRAPLDRSPDEFSKRRAVFGSSDAIWAMCYALRGPSTNGMLNSCVHIESEGAWTPPHYFLSLSGSDQRTDLLQPGWVHLIDKGTFERMKPYEWAGVERVLEAQWVSSCSVPVHSSVRVLPQDLPIRCRLHSAEAVERASADNPAGFPWLESPPYSPLKAGFRFSWKAAKPSA</sequence>
<keyword evidence="3" id="KW-1185">Reference proteome</keyword>
<proteinExistence type="predicted"/>
<dbReference type="OrthoDB" id="3518779at2"/>
<organism evidence="2 3">
    <name type="scientific">Zhihengliuella halotolerans</name>
    <dbReference type="NCBI Taxonomy" id="370736"/>
    <lineage>
        <taxon>Bacteria</taxon>
        <taxon>Bacillati</taxon>
        <taxon>Actinomycetota</taxon>
        <taxon>Actinomycetes</taxon>
        <taxon>Micrococcales</taxon>
        <taxon>Micrococcaceae</taxon>
        <taxon>Zhihengliuella</taxon>
    </lineage>
</organism>
<evidence type="ECO:0000313" key="2">
    <source>
        <dbReference type="EMBL" id="RZU62271.1"/>
    </source>
</evidence>
<dbReference type="Proteomes" id="UP000292685">
    <property type="component" value="Unassembled WGS sequence"/>
</dbReference>